<evidence type="ECO:0000256" key="3">
    <source>
        <dbReference type="ARBA" id="ARBA00022898"/>
    </source>
</evidence>
<dbReference type="PANTHER" id="PTHR11680">
    <property type="entry name" value="SERINE HYDROXYMETHYLTRANSFERASE"/>
    <property type="match status" value="1"/>
</dbReference>
<comment type="caution">
    <text evidence="4">Lacks conserved residue(s) required for the propagation of feature annotation.</text>
</comment>
<dbReference type="InterPro" id="IPR015421">
    <property type="entry name" value="PyrdxlP-dep_Trfase_major"/>
</dbReference>
<comment type="cofactor">
    <cofactor evidence="1 4">
        <name>pyridoxal 5'-phosphate</name>
        <dbReference type="ChEBI" id="CHEBI:597326"/>
    </cofactor>
</comment>
<protein>
    <recommendedName>
        <fullName evidence="4">Probable serine hydroxymethyltransferase</fullName>
        <shortName evidence="4">SHMT</shortName>
        <shortName evidence="4">Serine methylase</shortName>
        <ecNumber evidence="4">2.1.2.1</ecNumber>
    </recommendedName>
</protein>
<comment type="function">
    <text evidence="4">Catalyzes the reversible interconversion of serine and glycine with tetrahydrofolate (THF) serving as the one-carbon carrier. This reaction serves as the major source of one-carbon groups required for the biosynthesis of purines, thymidylate, methionine, and other important biomolecules.</text>
</comment>
<dbReference type="HAMAP" id="MF_00051">
    <property type="entry name" value="SHMT"/>
    <property type="match status" value="1"/>
</dbReference>
<dbReference type="EMBL" id="JBCGDC010000047">
    <property type="protein sequence ID" value="MFB6394904.1"/>
    <property type="molecule type" value="Genomic_DNA"/>
</dbReference>
<comment type="caution">
    <text evidence="6">The sequence shown here is derived from an EMBL/GenBank/DDBJ whole genome shotgun (WGS) entry which is preliminary data.</text>
</comment>
<dbReference type="Pfam" id="PF00464">
    <property type="entry name" value="SHMT"/>
    <property type="match status" value="1"/>
</dbReference>
<dbReference type="GO" id="GO:0004372">
    <property type="term" value="F:glycine hydroxymethyltransferase activity"/>
    <property type="evidence" value="ECO:0007669"/>
    <property type="project" value="UniProtKB-EC"/>
</dbReference>
<dbReference type="NCBIfam" id="NF000586">
    <property type="entry name" value="PRK00011.1"/>
    <property type="match status" value="1"/>
</dbReference>
<comment type="similarity">
    <text evidence="2 4">Belongs to the SHMT family.</text>
</comment>
<dbReference type="PIRSF" id="PIRSF000412">
    <property type="entry name" value="SHMT"/>
    <property type="match status" value="1"/>
</dbReference>
<accession>A0ABV5CSB3</accession>
<evidence type="ECO:0000313" key="7">
    <source>
        <dbReference type="Proteomes" id="UP001582793"/>
    </source>
</evidence>
<proteinExistence type="inferred from homology"/>
<dbReference type="PANTHER" id="PTHR11680:SF35">
    <property type="entry name" value="SERINE HYDROXYMETHYLTRANSFERASE 1"/>
    <property type="match status" value="1"/>
</dbReference>
<evidence type="ECO:0000256" key="1">
    <source>
        <dbReference type="ARBA" id="ARBA00001933"/>
    </source>
</evidence>
<comment type="subcellular location">
    <subcellularLocation>
        <location evidence="4">Cytoplasm</location>
    </subcellularLocation>
</comment>
<gene>
    <name evidence="4" type="primary">glyA</name>
    <name evidence="6" type="ORF">AAFH96_17585</name>
</gene>
<comment type="catalytic activity">
    <reaction evidence="4">
        <text>(6R)-5,10-methylene-5,6,7,8-tetrahydrofolate + glycine + H2O = (6S)-5,6,7,8-tetrahydrofolate + L-serine</text>
        <dbReference type="Rhea" id="RHEA:15481"/>
        <dbReference type="ChEBI" id="CHEBI:15377"/>
        <dbReference type="ChEBI" id="CHEBI:15636"/>
        <dbReference type="ChEBI" id="CHEBI:33384"/>
        <dbReference type="ChEBI" id="CHEBI:57305"/>
        <dbReference type="ChEBI" id="CHEBI:57453"/>
        <dbReference type="EC" id="2.1.2.1"/>
    </reaction>
</comment>
<keyword evidence="7" id="KW-1185">Reference proteome</keyword>
<dbReference type="CDD" id="cd00378">
    <property type="entry name" value="SHMT"/>
    <property type="match status" value="1"/>
</dbReference>
<name>A0ABV5CSB3_9ACTN</name>
<dbReference type="InterPro" id="IPR001085">
    <property type="entry name" value="Ser_HO-MeTrfase"/>
</dbReference>
<dbReference type="Gene3D" id="3.90.1150.10">
    <property type="entry name" value="Aspartate Aminotransferase, domain 1"/>
    <property type="match status" value="1"/>
</dbReference>
<dbReference type="RefSeq" id="WP_375734901.1">
    <property type="nucleotide sequence ID" value="NZ_JBCGDC010000047.1"/>
</dbReference>
<dbReference type="InterPro" id="IPR049943">
    <property type="entry name" value="Ser_HO-MeTrfase-like"/>
</dbReference>
<dbReference type="InterPro" id="IPR015422">
    <property type="entry name" value="PyrdxlP-dep_Trfase_small"/>
</dbReference>
<evidence type="ECO:0000313" key="6">
    <source>
        <dbReference type="EMBL" id="MFB6394904.1"/>
    </source>
</evidence>
<reference evidence="6 7" key="1">
    <citation type="submission" date="2024-04" db="EMBL/GenBank/DDBJ databases">
        <title>Polymorphospora sp. isolated from Baiyangdian Lake in Xiong'an New Area.</title>
        <authorList>
            <person name="Zhang X."/>
            <person name="Liu J."/>
        </authorList>
    </citation>
    <scope>NUCLEOTIDE SEQUENCE [LARGE SCALE GENOMIC DNA]</scope>
    <source>
        <strain evidence="6 7">2-325</strain>
    </source>
</reference>
<comment type="subunit">
    <text evidence="4">Homodimer.</text>
</comment>
<keyword evidence="4" id="KW-0963">Cytoplasm</keyword>
<feature type="domain" description="Serine hydroxymethyltransferase-like" evidence="5">
    <location>
        <begin position="16"/>
        <end position="388"/>
    </location>
</feature>
<dbReference type="InterPro" id="IPR039429">
    <property type="entry name" value="SHMT-like_dom"/>
</dbReference>
<keyword evidence="4 6" id="KW-0808">Transferase</keyword>
<organism evidence="6 7">
    <name type="scientific">Polymorphospora lycopeni</name>
    <dbReference type="NCBI Taxonomy" id="3140240"/>
    <lineage>
        <taxon>Bacteria</taxon>
        <taxon>Bacillati</taxon>
        <taxon>Actinomycetota</taxon>
        <taxon>Actinomycetes</taxon>
        <taxon>Micromonosporales</taxon>
        <taxon>Micromonosporaceae</taxon>
        <taxon>Polymorphospora</taxon>
    </lineage>
</organism>
<keyword evidence="3 4" id="KW-0663">Pyridoxal phosphate</keyword>
<evidence type="ECO:0000259" key="5">
    <source>
        <dbReference type="Pfam" id="PF00464"/>
    </source>
</evidence>
<dbReference type="InterPro" id="IPR015424">
    <property type="entry name" value="PyrdxlP-dep_Trfase"/>
</dbReference>
<dbReference type="Gene3D" id="3.40.640.10">
    <property type="entry name" value="Type I PLP-dependent aspartate aminotransferase-like (Major domain)"/>
    <property type="match status" value="1"/>
</dbReference>
<comment type="pathway">
    <text evidence="4">One-carbon metabolism; tetrahydrofolate interconversion.</text>
</comment>
<sequence>MGEPVSGVDDVSALRGADATIARMIEEELTRQSTTINLIAAANYLTPAVRAAMHPALEAVHCEGYPGRRYHQGQAVSDAIERLAVERACRLFGSEHANVQPYRGTMANLAAALAVLQPGDPVLGLQTAAGGHYSTGGSLHLIGRMFRVVPYGLRPDTGRLDHDVIRALAHRERPRAIFCGDTSYPRLWDFRALRDIADEVGAVLIADISQSAGLIAGGAIPSPAPHVDIMTAATYKTLRGPRAGLILSTAALADKVDRAVYPICQGGTNVRIVAGIAAALGEALTDSFRAYTRQVVENSRCLADNLVLWGFDLVTDGTENHACLADVRPLGVTGDVAAQWLSAAGILSNGNQIPNDPSGPRRPSGLRLGTAAVTTLGMDPPVIAEVAGLVARVLRNGGRQNAVEEQVRARAAEIRYGYHAWNDAWWGLDVEELV</sequence>
<dbReference type="SUPFAM" id="SSF53383">
    <property type="entry name" value="PLP-dependent transferases"/>
    <property type="match status" value="1"/>
</dbReference>
<evidence type="ECO:0000256" key="2">
    <source>
        <dbReference type="ARBA" id="ARBA00006376"/>
    </source>
</evidence>
<dbReference type="Proteomes" id="UP001582793">
    <property type="component" value="Unassembled WGS sequence"/>
</dbReference>
<evidence type="ECO:0000256" key="4">
    <source>
        <dbReference type="HAMAP-Rule" id="MF_00051"/>
    </source>
</evidence>
<keyword evidence="4" id="KW-0554">One-carbon metabolism</keyword>
<feature type="modified residue" description="N6-(pyridoxal phosphate)lysine" evidence="4">
    <location>
        <position position="236"/>
    </location>
</feature>
<dbReference type="EC" id="2.1.2.1" evidence="4"/>